<dbReference type="EMBL" id="JAVREH010000005">
    <property type="protein sequence ID" value="MDT0260954.1"/>
    <property type="molecule type" value="Genomic_DNA"/>
</dbReference>
<feature type="domain" description="DUF6318" evidence="1">
    <location>
        <begin position="15"/>
        <end position="150"/>
    </location>
</feature>
<evidence type="ECO:0000313" key="2">
    <source>
        <dbReference type="EMBL" id="MDT0260954.1"/>
    </source>
</evidence>
<accession>A0ABU2J7I8</accession>
<name>A0ABU2J7I8_9ACTN</name>
<organism evidence="2 3">
    <name type="scientific">Jatrophihabitans lederbergiae</name>
    <dbReference type="NCBI Taxonomy" id="3075547"/>
    <lineage>
        <taxon>Bacteria</taxon>
        <taxon>Bacillati</taxon>
        <taxon>Actinomycetota</taxon>
        <taxon>Actinomycetes</taxon>
        <taxon>Jatrophihabitantales</taxon>
        <taxon>Jatrophihabitantaceae</taxon>
        <taxon>Jatrophihabitans</taxon>
    </lineage>
</organism>
<evidence type="ECO:0000313" key="3">
    <source>
        <dbReference type="Proteomes" id="UP001183176"/>
    </source>
</evidence>
<keyword evidence="3" id="KW-1185">Reference proteome</keyword>
<comment type="caution">
    <text evidence="2">The sequence shown here is derived from an EMBL/GenBank/DDBJ whole genome shotgun (WGS) entry which is preliminary data.</text>
</comment>
<dbReference type="Proteomes" id="UP001183176">
    <property type="component" value="Unassembled WGS sequence"/>
</dbReference>
<dbReference type="Pfam" id="PF19843">
    <property type="entry name" value="DUF6318"/>
    <property type="match status" value="1"/>
</dbReference>
<dbReference type="InterPro" id="IPR046281">
    <property type="entry name" value="DUF6318"/>
</dbReference>
<evidence type="ECO:0000259" key="1">
    <source>
        <dbReference type="Pfam" id="PF19843"/>
    </source>
</evidence>
<reference evidence="3" key="1">
    <citation type="submission" date="2023-07" db="EMBL/GenBank/DDBJ databases">
        <title>30 novel species of actinomycetes from the DSMZ collection.</title>
        <authorList>
            <person name="Nouioui I."/>
        </authorList>
    </citation>
    <scope>NUCLEOTIDE SEQUENCE [LARGE SCALE GENOMIC DNA]</scope>
    <source>
        <strain evidence="3">DSM 44399</strain>
    </source>
</reference>
<gene>
    <name evidence="2" type="ORF">RM423_06050</name>
</gene>
<sequence length="156" mass="16647">MPLTGHNVKPGEKPPVYPAAANARTQAAANAFAEFYMHTLDWAYATTNPSYMKHYNGASCGLCNGLATGIAKTAAEKHWYLGGRLTIRPATATPIAPVTAPADYCSVVSVDITAQTVVDKTGSIVSGEAAHPNFRWKLCSKWTVGTWHASYFAGVE</sequence>
<protein>
    <submittedName>
        <fullName evidence="2">DUF6318 family protein</fullName>
    </submittedName>
</protein>
<dbReference type="RefSeq" id="WP_311422110.1">
    <property type="nucleotide sequence ID" value="NZ_JAVREH010000005.1"/>
</dbReference>
<proteinExistence type="predicted"/>